<dbReference type="EnsemblMetazoa" id="CPIJ013107-RA">
    <property type="protein sequence ID" value="CPIJ013107-PA"/>
    <property type="gene ID" value="CPIJ013107"/>
</dbReference>
<reference evidence="1" key="1">
    <citation type="submission" date="2007-03" db="EMBL/GenBank/DDBJ databases">
        <title>Annotation of Culex pipiens quinquefasciatus.</title>
        <authorList>
            <consortium name="The Broad Institute Genome Sequencing Platform"/>
            <person name="Atkinson P.W."/>
            <person name="Hemingway J."/>
            <person name="Christensen B.M."/>
            <person name="Higgs S."/>
            <person name="Kodira C."/>
            <person name="Hannick L."/>
            <person name="Megy K."/>
            <person name="O'Leary S."/>
            <person name="Pearson M."/>
            <person name="Haas B.J."/>
            <person name="Mauceli E."/>
            <person name="Wortman J.R."/>
            <person name="Lee N.H."/>
            <person name="Guigo R."/>
            <person name="Stanke M."/>
            <person name="Alvarado L."/>
            <person name="Amedeo P."/>
            <person name="Antoine C.H."/>
            <person name="Arensburger P."/>
            <person name="Bidwell S.L."/>
            <person name="Crawford M."/>
            <person name="Camaro F."/>
            <person name="Devon K."/>
            <person name="Engels R."/>
            <person name="Hammond M."/>
            <person name="Howarth C."/>
            <person name="Koehrsen M."/>
            <person name="Lawson D."/>
            <person name="Montgomery P."/>
            <person name="Nene V."/>
            <person name="Nusbaum C."/>
            <person name="Puiu D."/>
            <person name="Romero-Severson J."/>
            <person name="Severson D.W."/>
            <person name="Shumway M."/>
            <person name="Sisk P."/>
            <person name="Stolte C."/>
            <person name="Zeng Q."/>
            <person name="Eisenstadt E."/>
            <person name="Fraser-Liggett C."/>
            <person name="Strausberg R."/>
            <person name="Galagan J."/>
            <person name="Birren B."/>
            <person name="Collins F.H."/>
        </authorList>
    </citation>
    <scope>NUCLEOTIDE SEQUENCE [LARGE SCALE GENOMIC DNA]</scope>
    <source>
        <strain evidence="1">JHB</strain>
    </source>
</reference>
<sequence length="213" mass="23605">MAELFFTSLSTCREFRWCSRKEERDKDERDSVVSLSAFITTALPWRLLRLAGGRPRAVRSSPFSACRFCDLDGLVLELWCTVHDATCASSSAELGLLEAACWNSWRSFGYGGAETSVASDPPTAWDASVVLPAAGRGYPTAALFARLLESGLPFWARCLTAWASGPTNVLSWTQIGGGHINHSIFRKNFSLDRSDPLAELKKAFERDLYELKK</sequence>
<proteinExistence type="predicted"/>
<organism>
    <name type="scientific">Culex quinquefasciatus</name>
    <name type="common">Southern house mosquito</name>
    <name type="synonym">Culex pungens</name>
    <dbReference type="NCBI Taxonomy" id="7176"/>
    <lineage>
        <taxon>Eukaryota</taxon>
        <taxon>Metazoa</taxon>
        <taxon>Ecdysozoa</taxon>
        <taxon>Arthropoda</taxon>
        <taxon>Hexapoda</taxon>
        <taxon>Insecta</taxon>
        <taxon>Pterygota</taxon>
        <taxon>Neoptera</taxon>
        <taxon>Endopterygota</taxon>
        <taxon>Diptera</taxon>
        <taxon>Nematocera</taxon>
        <taxon>Culicoidea</taxon>
        <taxon>Culicidae</taxon>
        <taxon>Culicinae</taxon>
        <taxon>Culicini</taxon>
        <taxon>Culex</taxon>
        <taxon>Culex</taxon>
    </lineage>
</organism>
<dbReference type="InParanoid" id="B0X0L3"/>
<gene>
    <name evidence="2" type="primary">6045907</name>
    <name evidence="1" type="ORF">CpipJ_CPIJ013107</name>
</gene>
<keyword evidence="3" id="KW-1185">Reference proteome</keyword>
<dbReference type="EMBL" id="DS232240">
    <property type="protein sequence ID" value="EDS38174.1"/>
    <property type="molecule type" value="Genomic_DNA"/>
</dbReference>
<accession>B0X0L3</accession>
<reference evidence="2" key="2">
    <citation type="submission" date="2020-05" db="UniProtKB">
        <authorList>
            <consortium name="EnsemblMetazoa"/>
        </authorList>
    </citation>
    <scope>IDENTIFICATION</scope>
    <source>
        <strain evidence="2">JHB</strain>
    </source>
</reference>
<dbReference type="Proteomes" id="UP000002320">
    <property type="component" value="Unassembled WGS sequence"/>
</dbReference>
<dbReference type="KEGG" id="cqu:CpipJ_CPIJ013107"/>
<evidence type="ECO:0000313" key="2">
    <source>
        <dbReference type="EnsemblMetazoa" id="CPIJ013107-PA"/>
    </source>
</evidence>
<dbReference type="HOGENOM" id="CLU_1295518_0_0_1"/>
<protein>
    <submittedName>
        <fullName evidence="1 2">Cytoplasmic superoxide dismutase</fullName>
    </submittedName>
</protein>
<evidence type="ECO:0000313" key="1">
    <source>
        <dbReference type="EMBL" id="EDS38174.1"/>
    </source>
</evidence>
<evidence type="ECO:0000313" key="3">
    <source>
        <dbReference type="Proteomes" id="UP000002320"/>
    </source>
</evidence>
<name>B0X0L3_CULQU</name>
<dbReference type="VEuPathDB" id="VectorBase:CPIJ013107"/>
<dbReference type="AlphaFoldDB" id="B0X0L3"/>